<evidence type="ECO:0000313" key="2">
    <source>
        <dbReference type="EMBL" id="GGL66660.1"/>
    </source>
</evidence>
<dbReference type="AlphaFoldDB" id="A0A830FL69"/>
<evidence type="ECO:0000256" key="1">
    <source>
        <dbReference type="SAM" id="MobiDB-lite"/>
    </source>
</evidence>
<dbReference type="EMBL" id="BMPG01000003">
    <property type="protein sequence ID" value="GGL66660.1"/>
    <property type="molecule type" value="Genomic_DNA"/>
</dbReference>
<reference evidence="2" key="1">
    <citation type="journal article" date="2014" name="Int. J. Syst. Evol. Microbiol.">
        <title>Complete genome sequence of Corynebacterium casei LMG S-19264T (=DSM 44701T), isolated from a smear-ripened cheese.</title>
        <authorList>
            <consortium name="US DOE Joint Genome Institute (JGI-PGF)"/>
            <person name="Walter F."/>
            <person name="Albersmeier A."/>
            <person name="Kalinowski J."/>
            <person name="Ruckert C."/>
        </authorList>
    </citation>
    <scope>NUCLEOTIDE SEQUENCE</scope>
    <source>
        <strain evidence="2">JCM 19596</strain>
    </source>
</reference>
<evidence type="ECO:0000313" key="3">
    <source>
        <dbReference type="Proteomes" id="UP000607197"/>
    </source>
</evidence>
<dbReference type="OrthoDB" id="271447at2157"/>
<sequence>MDSEIRARVLLVAGLAVLGVTLAGVGTGLGMTTPLTSPGERPQFVISDESVTWSNAGHNVTLVENMSNVRMIQIEKVGSAQFRVQTEAERPLTATERQRARQIARHNQTVQTALASLENYTVTVDPIREITVSAEPTGRYNATTDGSVDTGETFTISNATGDNEDGAVVARREPTYVADRAVVQIRQPSEPQRHELKYSVRVDLANGTVSAITDWEAIRTDSPGADSGGEQNTTTLSASQDGKARA</sequence>
<comment type="caution">
    <text evidence="2">The sequence shown here is derived from an EMBL/GenBank/DDBJ whole genome shotgun (WGS) entry which is preliminary data.</text>
</comment>
<feature type="compositionally biased region" description="Polar residues" evidence="1">
    <location>
        <begin position="229"/>
        <end position="240"/>
    </location>
</feature>
<proteinExistence type="predicted"/>
<feature type="region of interest" description="Disordered" evidence="1">
    <location>
        <begin position="217"/>
        <end position="246"/>
    </location>
</feature>
<keyword evidence="3" id="KW-1185">Reference proteome</keyword>
<dbReference type="RefSeq" id="WP_188979552.1">
    <property type="nucleotide sequence ID" value="NZ_BMPG01000003.1"/>
</dbReference>
<organism evidence="2 3">
    <name type="scientific">Halocalculus aciditolerans</name>
    <dbReference type="NCBI Taxonomy" id="1383812"/>
    <lineage>
        <taxon>Archaea</taxon>
        <taxon>Methanobacteriati</taxon>
        <taxon>Methanobacteriota</taxon>
        <taxon>Stenosarchaea group</taxon>
        <taxon>Halobacteria</taxon>
        <taxon>Halobacteriales</taxon>
        <taxon>Halobacteriaceae</taxon>
        <taxon>Halocalculus</taxon>
    </lineage>
</organism>
<dbReference type="Proteomes" id="UP000607197">
    <property type="component" value="Unassembled WGS sequence"/>
</dbReference>
<protein>
    <submittedName>
        <fullName evidence="2">Uncharacterized protein</fullName>
    </submittedName>
</protein>
<gene>
    <name evidence="2" type="ORF">GCM10009039_25750</name>
</gene>
<reference evidence="2" key="2">
    <citation type="submission" date="2020-09" db="EMBL/GenBank/DDBJ databases">
        <authorList>
            <person name="Sun Q."/>
            <person name="Ohkuma M."/>
        </authorList>
    </citation>
    <scope>NUCLEOTIDE SEQUENCE</scope>
    <source>
        <strain evidence="2">JCM 19596</strain>
    </source>
</reference>
<accession>A0A830FL69</accession>
<name>A0A830FL69_9EURY</name>